<keyword evidence="4 9" id="KW-0694">RNA-binding</keyword>
<evidence type="ECO:0000256" key="3">
    <source>
        <dbReference type="ARBA" id="ARBA00022737"/>
    </source>
</evidence>
<dbReference type="InterPro" id="IPR000504">
    <property type="entry name" value="RRM_dom"/>
</dbReference>
<evidence type="ECO:0000256" key="4">
    <source>
        <dbReference type="ARBA" id="ARBA00022884"/>
    </source>
</evidence>
<feature type="region of interest" description="Disordered" evidence="10">
    <location>
        <begin position="963"/>
        <end position="1037"/>
    </location>
</feature>
<feature type="domain" description="RRM" evidence="11">
    <location>
        <begin position="798"/>
        <end position="874"/>
    </location>
</feature>
<evidence type="ECO:0000256" key="5">
    <source>
        <dbReference type="ARBA" id="ARBA00023187"/>
    </source>
</evidence>
<evidence type="ECO:0000256" key="8">
    <source>
        <dbReference type="ARBA" id="ARBA00093627"/>
    </source>
</evidence>
<dbReference type="SUPFAM" id="SSF48452">
    <property type="entry name" value="TPR-like"/>
    <property type="match status" value="1"/>
</dbReference>
<gene>
    <name evidence="12" type="ORF">P691DRAFT_716623</name>
</gene>
<evidence type="ECO:0000256" key="2">
    <source>
        <dbReference type="ARBA" id="ARBA00022664"/>
    </source>
</evidence>
<dbReference type="FunFam" id="3.30.70.330:FF:000365">
    <property type="entry name" value="U4/U6 snRNA-associated-splicing factor PRP24"/>
    <property type="match status" value="1"/>
</dbReference>
<comment type="subcellular location">
    <subcellularLocation>
        <location evidence="1">Nucleus</location>
    </subcellularLocation>
</comment>
<organism evidence="12 13">
    <name type="scientific">Macrolepiota fuliginosa MF-IS2</name>
    <dbReference type="NCBI Taxonomy" id="1400762"/>
    <lineage>
        <taxon>Eukaryota</taxon>
        <taxon>Fungi</taxon>
        <taxon>Dikarya</taxon>
        <taxon>Basidiomycota</taxon>
        <taxon>Agaricomycotina</taxon>
        <taxon>Agaricomycetes</taxon>
        <taxon>Agaricomycetidae</taxon>
        <taxon>Agaricales</taxon>
        <taxon>Agaricineae</taxon>
        <taxon>Agaricaceae</taxon>
        <taxon>Macrolepiota</taxon>
    </lineage>
</organism>
<dbReference type="SUPFAM" id="SSF54928">
    <property type="entry name" value="RNA-binding domain, RBD"/>
    <property type="match status" value="3"/>
</dbReference>
<dbReference type="Gene3D" id="1.25.40.10">
    <property type="entry name" value="Tetratricopeptide repeat domain"/>
    <property type="match status" value="2"/>
</dbReference>
<feature type="domain" description="RRM" evidence="11">
    <location>
        <begin position="707"/>
        <end position="784"/>
    </location>
</feature>
<evidence type="ECO:0000256" key="10">
    <source>
        <dbReference type="SAM" id="MobiDB-lite"/>
    </source>
</evidence>
<dbReference type="InterPro" id="IPR012677">
    <property type="entry name" value="Nucleotide-bd_a/b_plait_sf"/>
</dbReference>
<comment type="function">
    <text evidence="7">Functions as a recycling factor of the spliceosome, a machinery that forms on each precursor-messenger RNA (pre-mRNA) and catalyzes the removal of introns. Chaperones the re-annealing of U4 and U6 snRNAs (small nuclear RNAs) released from previous rounds of splicing, an initial step in reforming the U4/U6-U5 tri-snRNP (small nuclear ribonucleoprotein) that can reassemble into another spliceosome complex; this step involves binding U6 and facilitating the unwinding of the U6 internal stem loop, followed by base-pairing of U6 to U4.</text>
</comment>
<reference evidence="12" key="1">
    <citation type="submission" date="2020-11" db="EMBL/GenBank/DDBJ databases">
        <authorList>
            <consortium name="DOE Joint Genome Institute"/>
            <person name="Ahrendt S."/>
            <person name="Riley R."/>
            <person name="Andreopoulos W."/>
            <person name="Labutti K."/>
            <person name="Pangilinan J."/>
            <person name="Ruiz-Duenas F.J."/>
            <person name="Barrasa J.M."/>
            <person name="Sanchez-Garcia M."/>
            <person name="Camarero S."/>
            <person name="Miyauchi S."/>
            <person name="Serrano A."/>
            <person name="Linde D."/>
            <person name="Babiker R."/>
            <person name="Drula E."/>
            <person name="Ayuso-Fernandez I."/>
            <person name="Pacheco R."/>
            <person name="Padilla G."/>
            <person name="Ferreira P."/>
            <person name="Barriuso J."/>
            <person name="Kellner H."/>
            <person name="Castanera R."/>
            <person name="Alfaro M."/>
            <person name="Ramirez L."/>
            <person name="Pisabarro A.G."/>
            <person name="Kuo A."/>
            <person name="Tritt A."/>
            <person name="Lipzen A."/>
            <person name="He G."/>
            <person name="Yan M."/>
            <person name="Ng V."/>
            <person name="Cullen D."/>
            <person name="Martin F."/>
            <person name="Rosso M.-N."/>
            <person name="Henrissat B."/>
            <person name="Hibbett D."/>
            <person name="Martinez A.T."/>
            <person name="Grigoriev I.V."/>
        </authorList>
    </citation>
    <scope>NUCLEOTIDE SEQUENCE</scope>
    <source>
        <strain evidence="12">MF-IS2</strain>
    </source>
</reference>
<dbReference type="AlphaFoldDB" id="A0A9P6CB70"/>
<dbReference type="EMBL" id="MU151052">
    <property type="protein sequence ID" value="KAF9454778.1"/>
    <property type="molecule type" value="Genomic_DNA"/>
</dbReference>
<feature type="region of interest" description="Disordered" evidence="10">
    <location>
        <begin position="589"/>
        <end position="629"/>
    </location>
</feature>
<dbReference type="OrthoDB" id="360390at2759"/>
<evidence type="ECO:0000256" key="1">
    <source>
        <dbReference type="ARBA" id="ARBA00004123"/>
    </source>
</evidence>
<dbReference type="GO" id="GO:0005688">
    <property type="term" value="C:U6 snRNP"/>
    <property type="evidence" value="ECO:0007669"/>
    <property type="project" value="UniProtKB-ARBA"/>
</dbReference>
<dbReference type="GO" id="GO:0008380">
    <property type="term" value="P:RNA splicing"/>
    <property type="evidence" value="ECO:0007669"/>
    <property type="project" value="UniProtKB-KW"/>
</dbReference>
<evidence type="ECO:0000259" key="11">
    <source>
        <dbReference type="PROSITE" id="PS50102"/>
    </source>
</evidence>
<keyword evidence="13" id="KW-1185">Reference proteome</keyword>
<dbReference type="Gene3D" id="3.30.70.330">
    <property type="match status" value="4"/>
</dbReference>
<proteinExistence type="predicted"/>
<evidence type="ECO:0000313" key="12">
    <source>
        <dbReference type="EMBL" id="KAF9454778.1"/>
    </source>
</evidence>
<dbReference type="InterPro" id="IPR011990">
    <property type="entry name" value="TPR-like_helical_dom_sf"/>
</dbReference>
<dbReference type="PANTHER" id="PTHR24012">
    <property type="entry name" value="RNA BINDING PROTEIN"/>
    <property type="match status" value="1"/>
</dbReference>
<evidence type="ECO:0000256" key="7">
    <source>
        <dbReference type="ARBA" id="ARBA00093374"/>
    </source>
</evidence>
<dbReference type="GO" id="GO:0006397">
    <property type="term" value="P:mRNA processing"/>
    <property type="evidence" value="ECO:0007669"/>
    <property type="project" value="UniProtKB-KW"/>
</dbReference>
<dbReference type="SMART" id="SM00360">
    <property type="entry name" value="RRM"/>
    <property type="match status" value="4"/>
</dbReference>
<evidence type="ECO:0000313" key="13">
    <source>
        <dbReference type="Proteomes" id="UP000807342"/>
    </source>
</evidence>
<dbReference type="Proteomes" id="UP000807342">
    <property type="component" value="Unassembled WGS sequence"/>
</dbReference>
<keyword evidence="5" id="KW-0508">mRNA splicing</keyword>
<feature type="domain" description="RRM" evidence="11">
    <location>
        <begin position="633"/>
        <end position="706"/>
    </location>
</feature>
<keyword evidence="6" id="KW-0539">Nucleus</keyword>
<feature type="compositionally biased region" description="Basic and acidic residues" evidence="10">
    <location>
        <begin position="595"/>
        <end position="605"/>
    </location>
</feature>
<comment type="caution">
    <text evidence="12">The sequence shown here is derived from an EMBL/GenBank/DDBJ whole genome shotgun (WGS) entry which is preliminary data.</text>
</comment>
<keyword evidence="3" id="KW-0677">Repeat</keyword>
<dbReference type="InterPro" id="IPR034397">
    <property type="entry name" value="Prp24_RRM1"/>
</dbReference>
<evidence type="ECO:0000256" key="9">
    <source>
        <dbReference type="PROSITE-ProRule" id="PRU00176"/>
    </source>
</evidence>
<dbReference type="GO" id="GO:0003723">
    <property type="term" value="F:RNA binding"/>
    <property type="evidence" value="ECO:0007669"/>
    <property type="project" value="UniProtKB-UniRule"/>
</dbReference>
<sequence length="1037" mass="117073">MDDSLKALGDILSQIAEQPYNVALHIQHIQVAQSSLGLDSELKSAMEMMSEFLAVDPEHIWLPLIRQKEASVDLDTADGVEELLAFYDRAERDYFSIPLLQKHLQFIVDRYEKYHGDDKEMKPADLGDLFSEEWTRDVMNSVVGKGQNHLTQSCLLWDMQRDWELERLAVTPKSEREAAIERVEQFLLDRLRQPHSNHDETFQTYSSFTTNYKPPAEYENLLIAASKTRGIAVRSWERREPFEIALRQSPSLQNYGAYIACEWRAKHIDIFTAGGIYERAITDAASERFKGVPGAEEALRSFWIGYLDAARSGEADFEDEMQIVQRAIRSVPASGEVWARYMRLLERIEAALEEEEDQEGRETVHDVFTRALDTKVVQQDVEQIIPVILARASYERRRLQSGKADEDGLATLIGVLESGIEMVLQLSKAGDARLRLEKVLADVYERVAQMPDGAFTTWQTVAKRQKSSYIVWTAYTESLIKNQKYDEARSVFSDVCMKQIDWPEAIWEAWISFEQLYGSVADMEACLEKVLKAQYLNNDRRVKEAERAGYQTQLEAQTVGVTQEAAGTTSVNSTLVAVASAAPMEVDAQAPAMKAESRGTKRMAEDEPVVAESSKKVKTEPKPPPLKRDRENCTVFVADLPSDVMDDDLKQLFKDCGSVREVKITPLPDTLVATVEFDERDSIPAALTKDKKRINEHEISVHLAWKSTLYVTNFPESADDPYMRNLFGKYGTIFEIRWPSKKFKATRRFCYIQYTSPAAAEAALELHEHELGPGLSIKVYISNPERKKERTDHDADEREIYVAGLSKFTTKADLQKLFRTYGQVKDVRMAAEEDGHARGYAFVEYESTNDAQAALAANNHELKRRRIAVTLADPRVRARHKTITETGLTRTAEIRQRSVRLRGLPPNTQEGLLQQTLEKLALIKRVEVFEDKHEAVAELENAAEAGKLLLRMEPILFNGHTLRLSEEGRQESSAPPPKAGGMFVPRKAGPSRPKAGLGFSRAGTKSRNSVDVAGGSESTGDGAKGQDDFRKLLMGRK</sequence>
<protein>
    <recommendedName>
        <fullName evidence="8">U4/U6 snRNA-associated-splicing factor PRP24</fullName>
    </recommendedName>
</protein>
<dbReference type="CDD" id="cd00590">
    <property type="entry name" value="RRM_SF"/>
    <property type="match status" value="1"/>
</dbReference>
<dbReference type="PROSITE" id="PS50102">
    <property type="entry name" value="RRM"/>
    <property type="match status" value="3"/>
</dbReference>
<dbReference type="CDD" id="cd12296">
    <property type="entry name" value="RRM1_Prp24"/>
    <property type="match status" value="1"/>
</dbReference>
<feature type="compositionally biased region" description="Basic and acidic residues" evidence="10">
    <location>
        <begin position="613"/>
        <end position="629"/>
    </location>
</feature>
<keyword evidence="2" id="KW-0507">mRNA processing</keyword>
<name>A0A9P6CB70_9AGAR</name>
<evidence type="ECO:0000256" key="6">
    <source>
        <dbReference type="ARBA" id="ARBA00023242"/>
    </source>
</evidence>
<accession>A0A9P6CB70</accession>
<dbReference type="InterPro" id="IPR035979">
    <property type="entry name" value="RBD_domain_sf"/>
</dbReference>
<dbReference type="Pfam" id="PF00076">
    <property type="entry name" value="RRM_1"/>
    <property type="match status" value="3"/>
</dbReference>